<protein>
    <submittedName>
        <fullName evidence="4">TetR/AcrR family transcriptional regulator</fullName>
    </submittedName>
</protein>
<gene>
    <name evidence="4" type="ORF">LQ327_11740</name>
</gene>
<evidence type="ECO:0000256" key="1">
    <source>
        <dbReference type="ARBA" id="ARBA00023125"/>
    </source>
</evidence>
<dbReference type="Pfam" id="PF00440">
    <property type="entry name" value="TetR_N"/>
    <property type="match status" value="1"/>
</dbReference>
<evidence type="ECO:0000313" key="4">
    <source>
        <dbReference type="EMBL" id="MCD2194047.1"/>
    </source>
</evidence>
<accession>A0ABS8P806</accession>
<reference evidence="4 5" key="1">
    <citation type="submission" date="2021-11" db="EMBL/GenBank/DDBJ databases">
        <title>Draft genome sequence of Actinomycetospora sp. SF1 isolated from the rhizosphere soil.</title>
        <authorList>
            <person name="Duangmal K."/>
            <person name="Chantavorakit T."/>
        </authorList>
    </citation>
    <scope>NUCLEOTIDE SEQUENCE [LARGE SCALE GENOMIC DNA]</scope>
    <source>
        <strain evidence="4 5">TBRC 5722</strain>
    </source>
</reference>
<keyword evidence="1 2" id="KW-0238">DNA-binding</keyword>
<feature type="DNA-binding region" description="H-T-H motif" evidence="2">
    <location>
        <begin position="41"/>
        <end position="60"/>
    </location>
</feature>
<dbReference type="RefSeq" id="WP_230733584.1">
    <property type="nucleotide sequence ID" value="NZ_JAJNDB010000002.1"/>
</dbReference>
<dbReference type="InterPro" id="IPR009057">
    <property type="entry name" value="Homeodomain-like_sf"/>
</dbReference>
<dbReference type="Gene3D" id="1.10.357.10">
    <property type="entry name" value="Tetracycline Repressor, domain 2"/>
    <property type="match status" value="1"/>
</dbReference>
<comment type="caution">
    <text evidence="4">The sequence shown here is derived from an EMBL/GenBank/DDBJ whole genome shotgun (WGS) entry which is preliminary data.</text>
</comment>
<dbReference type="PANTHER" id="PTHR30055:SF209">
    <property type="entry name" value="POSSIBLE TRANSCRIPTIONAL REGULATORY PROTEIN (PROBABLY TETR-FAMILY)"/>
    <property type="match status" value="1"/>
</dbReference>
<name>A0ABS8P806_9PSEU</name>
<dbReference type="SUPFAM" id="SSF46689">
    <property type="entry name" value="Homeodomain-like"/>
    <property type="match status" value="1"/>
</dbReference>
<proteinExistence type="predicted"/>
<feature type="domain" description="HTH tetR-type" evidence="3">
    <location>
        <begin position="18"/>
        <end position="78"/>
    </location>
</feature>
<dbReference type="PANTHER" id="PTHR30055">
    <property type="entry name" value="HTH-TYPE TRANSCRIPTIONAL REGULATOR RUTR"/>
    <property type="match status" value="1"/>
</dbReference>
<evidence type="ECO:0000256" key="2">
    <source>
        <dbReference type="PROSITE-ProRule" id="PRU00335"/>
    </source>
</evidence>
<evidence type="ECO:0000313" key="5">
    <source>
        <dbReference type="Proteomes" id="UP001199469"/>
    </source>
</evidence>
<dbReference type="PROSITE" id="PS50977">
    <property type="entry name" value="HTH_TETR_2"/>
    <property type="match status" value="1"/>
</dbReference>
<dbReference type="InterPro" id="IPR050109">
    <property type="entry name" value="HTH-type_TetR-like_transc_reg"/>
</dbReference>
<dbReference type="InterPro" id="IPR001647">
    <property type="entry name" value="HTH_TetR"/>
</dbReference>
<sequence length="206" mass="22255">MSPAVRTYRGASAEERRTDRRARLLSGALDVVGGVGVVGLTVEAVCARAGLTKRYFYEAFADRDAVLAALADDVYAGLHGAIVASLREVDGDTRARATRAVEVFTETLDGNPAVARLYAESPGQPRLLARRDDAVDEFADLVLDEVLRLRPEDRERLRTAAVFVVAGTTHLVTRWLAGGVPLERLELVEQITRTGTGALLAREPTA</sequence>
<organism evidence="4 5">
    <name type="scientific">Actinomycetospora endophytica</name>
    <dbReference type="NCBI Taxonomy" id="2291215"/>
    <lineage>
        <taxon>Bacteria</taxon>
        <taxon>Bacillati</taxon>
        <taxon>Actinomycetota</taxon>
        <taxon>Actinomycetes</taxon>
        <taxon>Pseudonocardiales</taxon>
        <taxon>Pseudonocardiaceae</taxon>
        <taxon>Actinomycetospora</taxon>
    </lineage>
</organism>
<keyword evidence="5" id="KW-1185">Reference proteome</keyword>
<dbReference type="EMBL" id="JAJNDB010000002">
    <property type="protein sequence ID" value="MCD2194047.1"/>
    <property type="molecule type" value="Genomic_DNA"/>
</dbReference>
<dbReference type="Proteomes" id="UP001199469">
    <property type="component" value="Unassembled WGS sequence"/>
</dbReference>
<evidence type="ECO:0000259" key="3">
    <source>
        <dbReference type="PROSITE" id="PS50977"/>
    </source>
</evidence>